<evidence type="ECO:0000313" key="2">
    <source>
        <dbReference type="EMBL" id="ERT06062.1"/>
    </source>
</evidence>
<proteinExistence type="predicted"/>
<name>U7QFM3_9CYAN</name>
<feature type="region of interest" description="Disordered" evidence="1">
    <location>
        <begin position="24"/>
        <end position="56"/>
    </location>
</feature>
<protein>
    <submittedName>
        <fullName evidence="2">Uncharacterized protein</fullName>
    </submittedName>
</protein>
<gene>
    <name evidence="2" type="ORF">M595_3955</name>
</gene>
<sequence length="56" mass="6414">MRFCPGSDLWHRSTIAKTLNVSFPTPATQVGKPPITSREELHQEQLWRSVGKNRHS</sequence>
<evidence type="ECO:0000256" key="1">
    <source>
        <dbReference type="SAM" id="MobiDB-lite"/>
    </source>
</evidence>
<organism evidence="2 3">
    <name type="scientific">Lyngbya aestuarii BL J</name>
    <dbReference type="NCBI Taxonomy" id="1348334"/>
    <lineage>
        <taxon>Bacteria</taxon>
        <taxon>Bacillati</taxon>
        <taxon>Cyanobacteriota</taxon>
        <taxon>Cyanophyceae</taxon>
        <taxon>Oscillatoriophycideae</taxon>
        <taxon>Oscillatoriales</taxon>
        <taxon>Microcoleaceae</taxon>
        <taxon>Lyngbya</taxon>
    </lineage>
</organism>
<keyword evidence="3" id="KW-1185">Reference proteome</keyword>
<comment type="caution">
    <text evidence="2">The sequence shown here is derived from an EMBL/GenBank/DDBJ whole genome shotgun (WGS) entry which is preliminary data.</text>
</comment>
<reference evidence="2 3" key="1">
    <citation type="journal article" date="2013" name="Front. Microbiol.">
        <title>Comparative genomic analyses of the cyanobacterium, Lyngbya aestuarii BL J, a powerful hydrogen producer.</title>
        <authorList>
            <person name="Kothari A."/>
            <person name="Vaughn M."/>
            <person name="Garcia-Pichel F."/>
        </authorList>
    </citation>
    <scope>NUCLEOTIDE SEQUENCE [LARGE SCALE GENOMIC DNA]</scope>
    <source>
        <strain evidence="2 3">BL J</strain>
    </source>
</reference>
<dbReference type="AlphaFoldDB" id="U7QFM3"/>
<accession>U7QFM3</accession>
<dbReference type="RefSeq" id="WP_023067699.1">
    <property type="nucleotide sequence ID" value="NZ_AUZM01000043.1"/>
</dbReference>
<evidence type="ECO:0000313" key="3">
    <source>
        <dbReference type="Proteomes" id="UP000017127"/>
    </source>
</evidence>
<dbReference type="Proteomes" id="UP000017127">
    <property type="component" value="Unassembled WGS sequence"/>
</dbReference>
<dbReference type="EMBL" id="AUZM01000043">
    <property type="protein sequence ID" value="ERT06062.1"/>
    <property type="molecule type" value="Genomic_DNA"/>
</dbReference>